<dbReference type="NCBIfam" id="TIGR01901">
    <property type="entry name" value="adhes_NPXG"/>
    <property type="match status" value="1"/>
</dbReference>
<dbReference type="Proteomes" id="UP000717364">
    <property type="component" value="Unassembled WGS sequence"/>
</dbReference>
<dbReference type="EMBL" id="JADOES010000064">
    <property type="protein sequence ID" value="MBT9317892.1"/>
    <property type="molecule type" value="Genomic_DNA"/>
</dbReference>
<accession>A0A947GMV2</accession>
<reference evidence="2" key="1">
    <citation type="submission" date="2020-11" db="EMBL/GenBank/DDBJ databases">
        <authorList>
            <person name="Konstantinou D."/>
            <person name="Gkelis S."/>
            <person name="Popin R."/>
            <person name="Fewer D."/>
            <person name="Sivonen K."/>
        </authorList>
    </citation>
    <scope>NUCLEOTIDE SEQUENCE</scope>
    <source>
        <strain evidence="2">TAU-MAC 1115</strain>
    </source>
</reference>
<dbReference type="SMART" id="SM00912">
    <property type="entry name" value="Haemagg_act"/>
    <property type="match status" value="1"/>
</dbReference>
<organism evidence="2 3">
    <name type="scientific">Leptothoe spongobia TAU-MAC 1115</name>
    <dbReference type="NCBI Taxonomy" id="1967444"/>
    <lineage>
        <taxon>Bacteria</taxon>
        <taxon>Bacillati</taxon>
        <taxon>Cyanobacteriota</taxon>
        <taxon>Cyanophyceae</taxon>
        <taxon>Nodosilineales</taxon>
        <taxon>Cymatolegaceae</taxon>
        <taxon>Leptothoe</taxon>
        <taxon>Leptothoe spongobia</taxon>
    </lineage>
</organism>
<dbReference type="Pfam" id="PF05860">
    <property type="entry name" value="TPS"/>
    <property type="match status" value="1"/>
</dbReference>
<comment type="caution">
    <text evidence="2">The sequence shown here is derived from an EMBL/GenBank/DDBJ whole genome shotgun (WGS) entry which is preliminary data.</text>
</comment>
<sequence length="890" mass="90147">MKVQSGILLLSLGLGMMIGVKDARAQVVSDGSLSTTVTGAPNYTITGGASAGNNLYHSFSQFSVPTGGSAAFDNVATVENIFARVTGGTASHIDGALQTNGTANLFLLNPSGILFGPNASLNIGGSLTTTTADSLLFPNDIQFSATDTAIAPLLTVSAPIGLQLGTNAGPITVQVPATPGFPAPTSNFAVASNQTLAMVGGQINFNNGANISVPDGHVEVWALQNGTVNIPTTGNWQLASSSTSPTWGNVTLSQVSSIDASGANGGAINIRGRGLTVQEGSTIRSLTFAGQGQGITVQTTEFVDLLGVSLPGQIFPGIETSVGAFFGPPAFGRAGDVSVRVENGRLRLRNGAGLLSSSNGDNSRSGDVFVHASDIELVGVNGGLAVTPTAISTTLFAGTNNESGNITVEADRIRLQDGGLISTSLVSLNPTVSLTGTTGDISIRATESFEISGATPSGTLSGVGTGIELFTEGQAGDIAIDVGRLQLYNGGSIRSNLAGIGQAGNISIQATEVTVSDPQVDVTTLLPGGITVAVGSNAIGLGGNVNLTADRLRLFDGGQLSSASSGQGTAGSVNLTVNSIDVQGISPSLVNGESLPSSITASANSSFNAGSVNIESDSLQVRDGAQVTVSNTGSGNAGNLNANARTIFLDNGGSLSAEVNGGGQGNIYLQATDTLVLRHGSNITTNAQGTSTGGNINIDARFIAAVPSENSDIVANAVQGAGGNIQITTDGIFGLEFRPQVTPESDITASSEFGVSGTVTINDFSLDPSSGLVELPTGLADSSNQVAQGCAASNGNTFMVTGRGGMSENPVAMMNRDLTWTDTRNLSAFRNNPTTTGQTQGYAPTDDFISLIEVNTWYTNSSSQVELIANDTDRRSPQSYATCSIPTLMP</sequence>
<keyword evidence="3" id="KW-1185">Reference proteome</keyword>
<dbReference type="InterPro" id="IPR012334">
    <property type="entry name" value="Pectin_lyas_fold"/>
</dbReference>
<evidence type="ECO:0000313" key="2">
    <source>
        <dbReference type="EMBL" id="MBT9317892.1"/>
    </source>
</evidence>
<gene>
    <name evidence="2" type="ORF">IXB50_20955</name>
</gene>
<dbReference type="InterPro" id="IPR011050">
    <property type="entry name" value="Pectin_lyase_fold/virulence"/>
</dbReference>
<dbReference type="RefSeq" id="WP_246564833.1">
    <property type="nucleotide sequence ID" value="NZ_JADOES010000064.1"/>
</dbReference>
<dbReference type="AlphaFoldDB" id="A0A947GMV2"/>
<proteinExistence type="predicted"/>
<dbReference type="SUPFAM" id="SSF51126">
    <property type="entry name" value="Pectin lyase-like"/>
    <property type="match status" value="2"/>
</dbReference>
<name>A0A947GMV2_9CYAN</name>
<evidence type="ECO:0000259" key="1">
    <source>
        <dbReference type="SMART" id="SM00912"/>
    </source>
</evidence>
<dbReference type="InterPro" id="IPR008638">
    <property type="entry name" value="FhaB/CdiA-like_TPS"/>
</dbReference>
<dbReference type="Gene3D" id="2.160.20.10">
    <property type="entry name" value="Single-stranded right-handed beta-helix, Pectin lyase-like"/>
    <property type="match status" value="2"/>
</dbReference>
<evidence type="ECO:0000313" key="3">
    <source>
        <dbReference type="Proteomes" id="UP000717364"/>
    </source>
</evidence>
<feature type="domain" description="Filamentous haemagglutinin FhaB/tRNA nuclease CdiA-like TPS" evidence="1">
    <location>
        <begin position="28"/>
        <end position="138"/>
    </location>
</feature>
<protein>
    <submittedName>
        <fullName evidence="2">S-layer family protein</fullName>
    </submittedName>
</protein>
<reference evidence="2" key="2">
    <citation type="journal article" date="2021" name="Mar. Drugs">
        <title>Genome Reduction and Secondary Metabolism of the Marine Sponge-Associated Cyanobacterium Leptothoe.</title>
        <authorList>
            <person name="Konstantinou D."/>
            <person name="Popin R.V."/>
            <person name="Fewer D.P."/>
            <person name="Sivonen K."/>
            <person name="Gkelis S."/>
        </authorList>
    </citation>
    <scope>NUCLEOTIDE SEQUENCE</scope>
    <source>
        <strain evidence="2">TAU-MAC 1115</strain>
    </source>
</reference>